<dbReference type="AlphaFoldDB" id="A0A0G4IDQ6"/>
<proteinExistence type="predicted"/>
<gene>
    <name evidence="1" type="ORF">Cvel_13454</name>
</gene>
<evidence type="ECO:0000313" key="1">
    <source>
        <dbReference type="EMBL" id="CEM55316.1"/>
    </source>
</evidence>
<organism evidence="1">
    <name type="scientific">Chromera velia CCMP2878</name>
    <dbReference type="NCBI Taxonomy" id="1169474"/>
    <lineage>
        <taxon>Eukaryota</taxon>
        <taxon>Sar</taxon>
        <taxon>Alveolata</taxon>
        <taxon>Colpodellida</taxon>
        <taxon>Chromeraceae</taxon>
        <taxon>Chromera</taxon>
    </lineage>
</organism>
<reference evidence="1" key="1">
    <citation type="submission" date="2014-11" db="EMBL/GenBank/DDBJ databases">
        <authorList>
            <person name="Otto D Thomas"/>
            <person name="Naeem Raeece"/>
        </authorList>
    </citation>
    <scope>NUCLEOTIDE SEQUENCE</scope>
</reference>
<dbReference type="VEuPathDB" id="CryptoDB:Cvel_13454"/>
<dbReference type="EMBL" id="CDMZ01005864">
    <property type="protein sequence ID" value="CEM55316.1"/>
    <property type="molecule type" value="Genomic_DNA"/>
</dbReference>
<name>A0A0G4IDQ6_9ALVE</name>
<protein>
    <submittedName>
        <fullName evidence="1">Uncharacterized protein</fullName>
    </submittedName>
</protein>
<sequence length="217" mass="23354">MKADKDFGVQDVTVDIPINITDIDTNGTSSNEEKKFRKSPLCNAGFYFFLFGWHCGDEDGQVLGARPICEPAIVAPMKAHGDSVDIMGGLTFLEWIGKGICEPQYIILTTPYGNYTTPMLEAPQSSNISTSLDEVKEATTKAHAELEATARVAQDEEAFKLVGGLHRAGHLEGIGVALQLAGRISEAAQTPRLGWKLFFFDVPDADCMAAGKGGRGS</sequence>
<accession>A0A0G4IDQ6</accession>